<dbReference type="Gramene" id="RZC68208">
    <property type="protein sequence ID" value="RZC68208"/>
    <property type="gene ID" value="C5167_031464"/>
</dbReference>
<proteinExistence type="predicted"/>
<keyword evidence="3" id="KW-1185">Reference proteome</keyword>
<protein>
    <recommendedName>
        <fullName evidence="4">BED-type domain-containing protein</fullName>
    </recommendedName>
</protein>
<dbReference type="EMBL" id="CM010721">
    <property type="protein sequence ID" value="RZC68208.1"/>
    <property type="molecule type" value="Genomic_DNA"/>
</dbReference>
<evidence type="ECO:0000313" key="3">
    <source>
        <dbReference type="Proteomes" id="UP000316621"/>
    </source>
</evidence>
<accession>A0A4Y7K880</accession>
<name>A0A4Y7K880_PAPSO</name>
<evidence type="ECO:0000313" key="2">
    <source>
        <dbReference type="EMBL" id="RZC68208.1"/>
    </source>
</evidence>
<feature type="compositionally biased region" description="Polar residues" evidence="1">
    <location>
        <begin position="1"/>
        <end position="35"/>
    </location>
</feature>
<reference evidence="2 3" key="1">
    <citation type="journal article" date="2018" name="Science">
        <title>The opium poppy genome and morphinan production.</title>
        <authorList>
            <person name="Guo L."/>
            <person name="Winzer T."/>
            <person name="Yang X."/>
            <person name="Li Y."/>
            <person name="Ning Z."/>
            <person name="He Z."/>
            <person name="Teodor R."/>
            <person name="Lu Y."/>
            <person name="Bowser T.A."/>
            <person name="Graham I.A."/>
            <person name="Ye K."/>
        </authorList>
    </citation>
    <scope>NUCLEOTIDE SEQUENCE [LARGE SCALE GENOMIC DNA]</scope>
    <source>
        <strain evidence="3">cv. HN1</strain>
        <tissue evidence="2">Leaves</tissue>
    </source>
</reference>
<evidence type="ECO:0008006" key="4">
    <source>
        <dbReference type="Google" id="ProtNLM"/>
    </source>
</evidence>
<evidence type="ECO:0000256" key="1">
    <source>
        <dbReference type="SAM" id="MobiDB-lite"/>
    </source>
</evidence>
<dbReference type="STRING" id="3469.A0A4Y7K880"/>
<gene>
    <name evidence="2" type="ORF">C5167_031464</name>
</gene>
<sequence length="173" mass="19266">MDANTTQSAGTEVGSSFHPTSVPSLSVNVQQATQEDPNEAITPAVDVAAKPKSSSKAWKDFIKLDGEWAQCKHCNKKLKSGSQKNAVVGNPQGVDILFPVTSHIPSYDDWGINGTIKHVESKKFKKKSIILRVKSRGKNAFQKEYWLALYWYSNVPFLNWKYCKGTSTFILEV</sequence>
<feature type="region of interest" description="Disordered" evidence="1">
    <location>
        <begin position="1"/>
        <end position="44"/>
    </location>
</feature>
<dbReference type="AlphaFoldDB" id="A0A4Y7K880"/>
<dbReference type="Proteomes" id="UP000316621">
    <property type="component" value="Chromosome 7"/>
</dbReference>
<organism evidence="2 3">
    <name type="scientific">Papaver somniferum</name>
    <name type="common">Opium poppy</name>
    <dbReference type="NCBI Taxonomy" id="3469"/>
    <lineage>
        <taxon>Eukaryota</taxon>
        <taxon>Viridiplantae</taxon>
        <taxon>Streptophyta</taxon>
        <taxon>Embryophyta</taxon>
        <taxon>Tracheophyta</taxon>
        <taxon>Spermatophyta</taxon>
        <taxon>Magnoliopsida</taxon>
        <taxon>Ranunculales</taxon>
        <taxon>Papaveraceae</taxon>
        <taxon>Papaveroideae</taxon>
        <taxon>Papaver</taxon>
    </lineage>
</organism>